<sequence length="61" mass="7189">MLTEREAQRLWQKLFRGQTITSLTLDEASTVIDDLPLDSPVRIRLSTELDELRRMQETSRE</sequence>
<organism evidence="1 2">
    <name type="scientific">Aeoliella straminimaris</name>
    <dbReference type="NCBI Taxonomy" id="2954799"/>
    <lineage>
        <taxon>Bacteria</taxon>
        <taxon>Pseudomonadati</taxon>
        <taxon>Planctomycetota</taxon>
        <taxon>Planctomycetia</taxon>
        <taxon>Pirellulales</taxon>
        <taxon>Lacipirellulaceae</taxon>
        <taxon>Aeoliella</taxon>
    </lineage>
</organism>
<name>A0A9X2FC50_9BACT</name>
<dbReference type="AlphaFoldDB" id="A0A9X2FC50"/>
<dbReference type="Proteomes" id="UP001155241">
    <property type="component" value="Unassembled WGS sequence"/>
</dbReference>
<accession>A0A9X2FC50</accession>
<evidence type="ECO:0000313" key="2">
    <source>
        <dbReference type="Proteomes" id="UP001155241"/>
    </source>
</evidence>
<proteinExistence type="predicted"/>
<keyword evidence="2" id="KW-1185">Reference proteome</keyword>
<reference evidence="1" key="1">
    <citation type="submission" date="2022-06" db="EMBL/GenBank/DDBJ databases">
        <title>Aeoliella straminimaris, a novel planctomycete from sediments.</title>
        <authorList>
            <person name="Vitorino I.R."/>
            <person name="Lage O.M."/>
        </authorList>
    </citation>
    <scope>NUCLEOTIDE SEQUENCE</scope>
    <source>
        <strain evidence="1">ICT_H6.2</strain>
    </source>
</reference>
<evidence type="ECO:0000313" key="1">
    <source>
        <dbReference type="EMBL" id="MCO6046200.1"/>
    </source>
</evidence>
<gene>
    <name evidence="1" type="ORF">NG895_20070</name>
</gene>
<dbReference type="RefSeq" id="WP_252854314.1">
    <property type="nucleotide sequence ID" value="NZ_JAMXLR010000072.1"/>
</dbReference>
<dbReference type="EMBL" id="JAMXLR010000072">
    <property type="protein sequence ID" value="MCO6046200.1"/>
    <property type="molecule type" value="Genomic_DNA"/>
</dbReference>
<protein>
    <submittedName>
        <fullName evidence="1">Uncharacterized protein</fullName>
    </submittedName>
</protein>
<comment type="caution">
    <text evidence="1">The sequence shown here is derived from an EMBL/GenBank/DDBJ whole genome shotgun (WGS) entry which is preliminary data.</text>
</comment>